<reference evidence="2" key="1">
    <citation type="journal article" date="2013" name="Science">
        <title>The Amborella genome and the evolution of flowering plants.</title>
        <authorList>
            <consortium name="Amborella Genome Project"/>
        </authorList>
    </citation>
    <scope>NUCLEOTIDE SEQUENCE [LARGE SCALE GENOMIC DNA]</scope>
</reference>
<keyword evidence="2" id="KW-1185">Reference proteome</keyword>
<evidence type="ECO:0000313" key="2">
    <source>
        <dbReference type="Proteomes" id="UP000017836"/>
    </source>
</evidence>
<name>W1P3K3_AMBTC</name>
<organism evidence="1 2">
    <name type="scientific">Amborella trichopoda</name>
    <dbReference type="NCBI Taxonomy" id="13333"/>
    <lineage>
        <taxon>Eukaryota</taxon>
        <taxon>Viridiplantae</taxon>
        <taxon>Streptophyta</taxon>
        <taxon>Embryophyta</taxon>
        <taxon>Tracheophyta</taxon>
        <taxon>Spermatophyta</taxon>
        <taxon>Magnoliopsida</taxon>
        <taxon>Amborellales</taxon>
        <taxon>Amborellaceae</taxon>
        <taxon>Amborella</taxon>
    </lineage>
</organism>
<accession>W1P3K3</accession>
<evidence type="ECO:0000313" key="1">
    <source>
        <dbReference type="EMBL" id="ERN02508.1"/>
    </source>
</evidence>
<dbReference type="Proteomes" id="UP000017836">
    <property type="component" value="Unassembled WGS sequence"/>
</dbReference>
<dbReference type="Gramene" id="ERN02508">
    <property type="protein sequence ID" value="ERN02508"/>
    <property type="gene ID" value="AMTR_s00083p00041630"/>
</dbReference>
<dbReference type="EMBL" id="KI394526">
    <property type="protein sequence ID" value="ERN02508.1"/>
    <property type="molecule type" value="Genomic_DNA"/>
</dbReference>
<protein>
    <submittedName>
        <fullName evidence="1">Uncharacterized protein</fullName>
    </submittedName>
</protein>
<dbReference type="AlphaFoldDB" id="W1P3K3"/>
<dbReference type="HOGENOM" id="CLU_2577079_0_0_1"/>
<sequence length="81" mass="9280">MEGVLEFYLLGMDGYFRKFDYGISSFHGLQDSLICNEMSKFRERPSIATKDGCGVTRISYLNLVHITKAPPERLQCGQDKR</sequence>
<gene>
    <name evidence="1" type="ORF">AMTR_s00083p00041630</name>
</gene>
<proteinExistence type="predicted"/>